<dbReference type="GO" id="GO:0005524">
    <property type="term" value="F:ATP binding"/>
    <property type="evidence" value="ECO:0007669"/>
    <property type="project" value="UniProtKB-KW"/>
</dbReference>
<dbReference type="PANTHER" id="PTHR43095:SF5">
    <property type="entry name" value="XYLULOSE KINASE"/>
    <property type="match status" value="1"/>
</dbReference>
<keyword evidence="5" id="KW-0418">Kinase</keyword>
<evidence type="ECO:0000256" key="2">
    <source>
        <dbReference type="ARBA" id="ARBA00022629"/>
    </source>
</evidence>
<evidence type="ECO:0000259" key="8">
    <source>
        <dbReference type="Pfam" id="PF00370"/>
    </source>
</evidence>
<sequence>MSAATTVAAVDLGAESGRVAAVSYDGARLSLDVVHRFTHTPRPVDGVLRWDMKALQDGVEQGLGRLAAGEVPVASVGADAWGVDYGLLDAAGELVDEPTCYRDPRQTPALRRALDLLGPKRLYAATGVQIMDINTLFALMADVESMPERLERARTLVMLPDVIHHLLSGSRTTEYTAATTSGFYDTTHAAWATSLLDELGVPTHFLPEVVPPGTDVGPLRGDLATGALGDARVTVPPGHDTASAVVGTPLRDPAGLYISSGTWSLVGVEVDAPVISDRTRALNITNEGGYAGTVRLLRNVAGLWVLQACRRQWAEDGVDLSYPDMVRLAADVPGLRSVINPDAHEFLDGKDTPARIQQSCERSGFVVPQSIPEILRCVLDSLALGYRAVVEDLIEVTGRAVPSISIVGGGANNALLSQLTADATGLPVHCGPVEATALGNAATQLVSLGELSGLADIRRVIQATTPTTTYTPRTHEGWDAAYARFTELVARERERQGLAVS</sequence>
<dbReference type="PANTHER" id="PTHR43095">
    <property type="entry name" value="SUGAR KINASE"/>
    <property type="match status" value="1"/>
</dbReference>
<dbReference type="GO" id="GO:0019301">
    <property type="term" value="P:rhamnose catabolic process"/>
    <property type="evidence" value="ECO:0007669"/>
    <property type="project" value="InterPro"/>
</dbReference>
<keyword evidence="6" id="KW-0067">ATP-binding</keyword>
<dbReference type="AlphaFoldDB" id="A0A0K1JDP7"/>
<evidence type="ECO:0000313" key="11">
    <source>
        <dbReference type="Proteomes" id="UP000066480"/>
    </source>
</evidence>
<evidence type="ECO:0000256" key="4">
    <source>
        <dbReference type="ARBA" id="ARBA00022741"/>
    </source>
</evidence>
<dbReference type="PATRIC" id="fig|571913.6.peg.106"/>
<name>A0A0K1JDP7_9MICO</name>
<dbReference type="InterPro" id="IPR018484">
    <property type="entry name" value="FGGY_N"/>
</dbReference>
<accession>A0A0K1JDP7</accession>
<dbReference type="KEGG" id="lmoi:VV02_00535"/>
<evidence type="ECO:0000256" key="7">
    <source>
        <dbReference type="ARBA" id="ARBA00023308"/>
    </source>
</evidence>
<dbReference type="STRING" id="571913.VV02_00535"/>
<evidence type="ECO:0000256" key="6">
    <source>
        <dbReference type="ARBA" id="ARBA00022840"/>
    </source>
</evidence>
<dbReference type="GO" id="GO:0008993">
    <property type="term" value="F:rhamnulokinase activity"/>
    <property type="evidence" value="ECO:0007669"/>
    <property type="project" value="InterPro"/>
</dbReference>
<keyword evidence="4" id="KW-0547">Nucleotide-binding</keyword>
<dbReference type="CDD" id="cd07771">
    <property type="entry name" value="ASKHA_NBD_FGGY_RhaB-like"/>
    <property type="match status" value="1"/>
</dbReference>
<evidence type="ECO:0000256" key="3">
    <source>
        <dbReference type="ARBA" id="ARBA00022679"/>
    </source>
</evidence>
<dbReference type="EMBL" id="CP011112">
    <property type="protein sequence ID" value="AKU14713.1"/>
    <property type="molecule type" value="Genomic_DNA"/>
</dbReference>
<evidence type="ECO:0008006" key="12">
    <source>
        <dbReference type="Google" id="ProtNLM"/>
    </source>
</evidence>
<evidence type="ECO:0000256" key="5">
    <source>
        <dbReference type="ARBA" id="ARBA00022777"/>
    </source>
</evidence>
<keyword evidence="7" id="KW-0684">Rhamnose metabolism</keyword>
<feature type="domain" description="Carbohydrate kinase FGGY C-terminal" evidence="9">
    <location>
        <begin position="256"/>
        <end position="447"/>
    </location>
</feature>
<keyword evidence="3" id="KW-0808">Transferase</keyword>
<evidence type="ECO:0000313" key="10">
    <source>
        <dbReference type="EMBL" id="AKU14713.1"/>
    </source>
</evidence>
<proteinExistence type="inferred from homology"/>
<keyword evidence="2" id="KW-0859">Xylose metabolism</keyword>
<dbReference type="InterPro" id="IPR013449">
    <property type="entry name" value="Rhamnulokinase"/>
</dbReference>
<organism evidence="10 11">
    <name type="scientific">Luteipulveratus mongoliensis</name>
    <dbReference type="NCBI Taxonomy" id="571913"/>
    <lineage>
        <taxon>Bacteria</taxon>
        <taxon>Bacillati</taxon>
        <taxon>Actinomycetota</taxon>
        <taxon>Actinomycetes</taxon>
        <taxon>Micrococcales</taxon>
        <taxon>Dermacoccaceae</taxon>
        <taxon>Luteipulveratus</taxon>
    </lineage>
</organism>
<reference evidence="10 11" key="1">
    <citation type="submission" date="2015-03" db="EMBL/GenBank/DDBJ databases">
        <title>Luteipulveratus halotolerans sp. nov., a novel actinobacterium (Dermacoccaceae) from Sarawak, Malaysia.</title>
        <authorList>
            <person name="Juboi H."/>
            <person name="Basik A."/>
            <person name="Shamsul S.S."/>
            <person name="Arnold P."/>
            <person name="Schmitt E.K."/>
            <person name="Sanglier J.-J."/>
            <person name="Yeo T."/>
        </authorList>
    </citation>
    <scope>NUCLEOTIDE SEQUENCE [LARGE SCALE GENOMIC DNA]</scope>
    <source>
        <strain evidence="10 11">MN07-A0370</strain>
    </source>
</reference>
<dbReference type="InterPro" id="IPR043129">
    <property type="entry name" value="ATPase_NBD"/>
</dbReference>
<keyword evidence="2" id="KW-0119">Carbohydrate metabolism</keyword>
<gene>
    <name evidence="10" type="ORF">VV02_00535</name>
</gene>
<comment type="similarity">
    <text evidence="1">Belongs to the FGGY kinase family.</text>
</comment>
<dbReference type="GO" id="GO:0042732">
    <property type="term" value="P:D-xylose metabolic process"/>
    <property type="evidence" value="ECO:0007669"/>
    <property type="project" value="UniProtKB-KW"/>
</dbReference>
<protein>
    <recommendedName>
        <fullName evidence="12">Carbohydrate kinase</fullName>
    </recommendedName>
</protein>
<dbReference type="Pfam" id="PF00370">
    <property type="entry name" value="FGGY_N"/>
    <property type="match status" value="1"/>
</dbReference>
<dbReference type="OrthoDB" id="9761504at2"/>
<dbReference type="Pfam" id="PF02782">
    <property type="entry name" value="FGGY_C"/>
    <property type="match status" value="1"/>
</dbReference>
<keyword evidence="11" id="KW-1185">Reference proteome</keyword>
<evidence type="ECO:0000256" key="1">
    <source>
        <dbReference type="ARBA" id="ARBA00009156"/>
    </source>
</evidence>
<dbReference type="InterPro" id="IPR018485">
    <property type="entry name" value="FGGY_C"/>
</dbReference>
<dbReference type="InterPro" id="IPR050406">
    <property type="entry name" value="FGGY_Carb_Kinase"/>
</dbReference>
<dbReference type="Proteomes" id="UP000066480">
    <property type="component" value="Chromosome"/>
</dbReference>
<feature type="domain" description="Carbohydrate kinase FGGY N-terminal" evidence="8">
    <location>
        <begin position="8"/>
        <end position="247"/>
    </location>
</feature>
<dbReference type="Gene3D" id="3.30.420.40">
    <property type="match status" value="2"/>
</dbReference>
<dbReference type="SUPFAM" id="SSF53067">
    <property type="entry name" value="Actin-like ATPase domain"/>
    <property type="match status" value="2"/>
</dbReference>
<evidence type="ECO:0000259" key="9">
    <source>
        <dbReference type="Pfam" id="PF02782"/>
    </source>
</evidence>
<dbReference type="RefSeq" id="WP_052589233.1">
    <property type="nucleotide sequence ID" value="NZ_CP011112.1"/>
</dbReference>